<proteinExistence type="predicted"/>
<reference evidence="2" key="1">
    <citation type="submission" date="2021-06" db="EMBL/GenBank/DDBJ databases">
        <authorList>
            <person name="Kallberg Y."/>
            <person name="Tangrot J."/>
            <person name="Rosling A."/>
        </authorList>
    </citation>
    <scope>NUCLEOTIDE SEQUENCE</scope>
    <source>
        <strain evidence="2">UK204</strain>
    </source>
</reference>
<sequence>SDERIDKKLVRARKSSNLMITGELICINSEFQIEIQNVNYLPMSIANMESLQTSPNTSPSSRYSWPTNK</sequence>
<dbReference type="AlphaFoldDB" id="A0A9N9ELY5"/>
<name>A0A9N9ELY5_9GLOM</name>
<keyword evidence="3" id="KW-1185">Reference proteome</keyword>
<feature type="region of interest" description="Disordered" evidence="1">
    <location>
        <begin position="50"/>
        <end position="69"/>
    </location>
</feature>
<feature type="non-terminal residue" evidence="2">
    <location>
        <position position="1"/>
    </location>
</feature>
<accession>A0A9N9ELY5</accession>
<comment type="caution">
    <text evidence="2">The sequence shown here is derived from an EMBL/GenBank/DDBJ whole genome shotgun (WGS) entry which is preliminary data.</text>
</comment>
<evidence type="ECO:0000256" key="1">
    <source>
        <dbReference type="SAM" id="MobiDB-lite"/>
    </source>
</evidence>
<evidence type="ECO:0000313" key="3">
    <source>
        <dbReference type="Proteomes" id="UP000789570"/>
    </source>
</evidence>
<dbReference type="EMBL" id="CAJVPQ010006082">
    <property type="protein sequence ID" value="CAG8680317.1"/>
    <property type="molecule type" value="Genomic_DNA"/>
</dbReference>
<dbReference type="OrthoDB" id="2454126at2759"/>
<protein>
    <submittedName>
        <fullName evidence="2">15925_t:CDS:1</fullName>
    </submittedName>
</protein>
<evidence type="ECO:0000313" key="2">
    <source>
        <dbReference type="EMBL" id="CAG8680317.1"/>
    </source>
</evidence>
<dbReference type="Proteomes" id="UP000789570">
    <property type="component" value="Unassembled WGS sequence"/>
</dbReference>
<organism evidence="2 3">
    <name type="scientific">Funneliformis caledonium</name>
    <dbReference type="NCBI Taxonomy" id="1117310"/>
    <lineage>
        <taxon>Eukaryota</taxon>
        <taxon>Fungi</taxon>
        <taxon>Fungi incertae sedis</taxon>
        <taxon>Mucoromycota</taxon>
        <taxon>Glomeromycotina</taxon>
        <taxon>Glomeromycetes</taxon>
        <taxon>Glomerales</taxon>
        <taxon>Glomeraceae</taxon>
        <taxon>Funneliformis</taxon>
    </lineage>
</organism>
<gene>
    <name evidence="2" type="ORF">FCALED_LOCUS12466</name>
</gene>